<reference evidence="2" key="1">
    <citation type="submission" date="2019-08" db="EMBL/GenBank/DDBJ databases">
        <title>Limnoglobus roseus gen. nov., sp. nov., a novel freshwater planctomycete with a giant genome from the family Gemmataceae.</title>
        <authorList>
            <person name="Kulichevskaya I.S."/>
            <person name="Naumoff D.G."/>
            <person name="Miroshnikov K."/>
            <person name="Ivanova A."/>
            <person name="Philippov D.A."/>
            <person name="Hakobyan A."/>
            <person name="Rijpstra I.C."/>
            <person name="Sinninghe Damste J.S."/>
            <person name="Liesack W."/>
            <person name="Dedysh S.N."/>
        </authorList>
    </citation>
    <scope>NUCLEOTIDE SEQUENCE [LARGE SCALE GENOMIC DNA]</scope>
    <source>
        <strain evidence="2">PX52</strain>
    </source>
</reference>
<dbReference type="EMBL" id="CP042425">
    <property type="protein sequence ID" value="QEL18193.1"/>
    <property type="molecule type" value="Genomic_DNA"/>
</dbReference>
<dbReference type="KEGG" id="lrs:PX52LOC_05207"/>
<evidence type="ECO:0008006" key="3">
    <source>
        <dbReference type="Google" id="ProtNLM"/>
    </source>
</evidence>
<dbReference type="AlphaFoldDB" id="A0A5C1AIW7"/>
<keyword evidence="2" id="KW-1185">Reference proteome</keyword>
<evidence type="ECO:0000313" key="1">
    <source>
        <dbReference type="EMBL" id="QEL18193.1"/>
    </source>
</evidence>
<name>A0A5C1AIW7_9BACT</name>
<dbReference type="Proteomes" id="UP000324974">
    <property type="component" value="Chromosome"/>
</dbReference>
<gene>
    <name evidence="1" type="ORF">PX52LOC_05207</name>
</gene>
<sequence length="385" mass="43082">MVDHSPTSERVGLRGRAKEMIVQAVRPVLNSEEFARSVRGIFAEFTASAEFHEVFAAHARTVFAGFVTSPEFHAGLASAVPFDAIVKAVQHANWSATRDPVMMAAETLSIGARVDKGTQILLAEKYKELLRTKAPLPRFDEVGFRTFSQFDEDGILLYIFSLIGTTNRRAVEACAGVGFECNAANLIVNHGWDGMLIDGSADNCRVSTQFYTSRSDTQISPPKIIHTWIEPDTIDWAITVNGFKGEIDLLTIDLDGIDYWIWKNITSISPRVVVVEYQPWWKADEPYTVKNIPGYWYPNFAETKPAYVGCSLGAYVKLAREKGYRLVGCNRNQLNAFFVRNDIAPDILPEVSAESCLTSRRVTESRDHYRPHVEAQRAAGDWHLA</sequence>
<organism evidence="1 2">
    <name type="scientific">Limnoglobus roseus</name>
    <dbReference type="NCBI Taxonomy" id="2598579"/>
    <lineage>
        <taxon>Bacteria</taxon>
        <taxon>Pseudomonadati</taxon>
        <taxon>Planctomycetota</taxon>
        <taxon>Planctomycetia</taxon>
        <taxon>Gemmatales</taxon>
        <taxon>Gemmataceae</taxon>
        <taxon>Limnoglobus</taxon>
    </lineage>
</organism>
<evidence type="ECO:0000313" key="2">
    <source>
        <dbReference type="Proteomes" id="UP000324974"/>
    </source>
</evidence>
<protein>
    <recommendedName>
        <fullName evidence="3">Methyltransferase FkbM domain-containing protein</fullName>
    </recommendedName>
</protein>
<accession>A0A5C1AIW7</accession>
<proteinExistence type="predicted"/>